<dbReference type="InParanoid" id="A0A2Y9Q3K8"/>
<proteinExistence type="predicted"/>
<feature type="compositionally biased region" description="Polar residues" evidence="1">
    <location>
        <begin position="188"/>
        <end position="197"/>
    </location>
</feature>
<organism evidence="2 3">
    <name type="scientific">Delphinapterus leucas</name>
    <name type="common">Beluga whale</name>
    <dbReference type="NCBI Taxonomy" id="9749"/>
    <lineage>
        <taxon>Eukaryota</taxon>
        <taxon>Metazoa</taxon>
        <taxon>Chordata</taxon>
        <taxon>Craniata</taxon>
        <taxon>Vertebrata</taxon>
        <taxon>Euteleostomi</taxon>
        <taxon>Mammalia</taxon>
        <taxon>Eutheria</taxon>
        <taxon>Laurasiatheria</taxon>
        <taxon>Artiodactyla</taxon>
        <taxon>Whippomorpha</taxon>
        <taxon>Cetacea</taxon>
        <taxon>Odontoceti</taxon>
        <taxon>Monodontidae</taxon>
        <taxon>Delphinapterus</taxon>
    </lineage>
</organism>
<evidence type="ECO:0000313" key="3">
    <source>
        <dbReference type="RefSeq" id="XP_022452255.1"/>
    </source>
</evidence>
<dbReference type="KEGG" id="dle:111186227"/>
<feature type="compositionally biased region" description="Polar residues" evidence="1">
    <location>
        <begin position="163"/>
        <end position="172"/>
    </location>
</feature>
<name>A0A2Y9Q3K8_DELLE</name>
<dbReference type="AlphaFoldDB" id="A0A2Y9Q3K8"/>
<dbReference type="GeneID" id="111186227"/>
<dbReference type="Proteomes" id="UP000248483">
    <property type="component" value="Unplaced"/>
</dbReference>
<dbReference type="RefSeq" id="XP_022452255.1">
    <property type="nucleotide sequence ID" value="XM_022596547.2"/>
</dbReference>
<keyword evidence="2" id="KW-1185">Reference proteome</keyword>
<feature type="region of interest" description="Disordered" evidence="1">
    <location>
        <begin position="127"/>
        <end position="212"/>
    </location>
</feature>
<reference evidence="3" key="1">
    <citation type="submission" date="2025-08" db="UniProtKB">
        <authorList>
            <consortium name="RefSeq"/>
        </authorList>
    </citation>
    <scope>IDENTIFICATION</scope>
    <source>
        <tissue evidence="3">Blood</tissue>
    </source>
</reference>
<accession>A0A2Y9Q3K8</accession>
<gene>
    <name evidence="3" type="primary">LOC111186227</name>
</gene>
<protein>
    <submittedName>
        <fullName evidence="3">Uncharacterized protein LOC111186227</fullName>
    </submittedName>
</protein>
<evidence type="ECO:0000256" key="1">
    <source>
        <dbReference type="SAM" id="MobiDB-lite"/>
    </source>
</evidence>
<evidence type="ECO:0000313" key="2">
    <source>
        <dbReference type="Proteomes" id="UP000248483"/>
    </source>
</evidence>
<sequence length="212" mass="22913">MCKTWGLIRQVPTPSLVFSPKLQACPTDAFCLPQLHLDGQGAASPQQSQTELLKFISTTFPISAQFSHQWTPDYVPFLLRVLPHREVTPSGSSEAGKTMKGAAWLSPTEASPGACLVLHLRGHPTLASHSAEHHSPETGLRSWRSQGSEQRGDWQPHYHIAGQCSQGSTGLFSNPAPAELGREKNKGHSMQTANSTGRGKRFVPTAPGATLM</sequence>